<dbReference type="InterPro" id="IPR038765">
    <property type="entry name" value="Papain-like_cys_pep_sf"/>
</dbReference>
<dbReference type="PANTHER" id="PTHR30612">
    <property type="entry name" value="SECA INNER MEMBRANE COMPONENT OF SEC PROTEIN SECRETION SYSTEM"/>
    <property type="match status" value="1"/>
</dbReference>
<dbReference type="InterPro" id="IPR027417">
    <property type="entry name" value="P-loop_NTPase"/>
</dbReference>
<reference evidence="18" key="1">
    <citation type="submission" date="2021-02" db="EMBL/GenBank/DDBJ databases">
        <authorList>
            <person name="Nowell W R."/>
        </authorList>
    </citation>
    <scope>NUCLEOTIDE SEQUENCE</scope>
</reference>
<dbReference type="SMART" id="SM00957">
    <property type="entry name" value="SecA_DEAD"/>
    <property type="match status" value="1"/>
</dbReference>
<dbReference type="Gene3D" id="3.40.50.300">
    <property type="entry name" value="P-loop containing nucleotide triphosphate hydrolases"/>
    <property type="match status" value="2"/>
</dbReference>
<evidence type="ECO:0000256" key="11">
    <source>
        <dbReference type="ARBA" id="ARBA00023136"/>
    </source>
</evidence>
<evidence type="ECO:0000259" key="15">
    <source>
        <dbReference type="PROSITE" id="PS51192"/>
    </source>
</evidence>
<dbReference type="InterPro" id="IPR003653">
    <property type="entry name" value="Peptidase_C48_C"/>
</dbReference>
<gene>
    <name evidence="18" type="ORF">BJG266_LOCUS34290</name>
    <name evidence="19" type="ORF">QVE165_LOCUS51385</name>
</gene>
<keyword evidence="3" id="KW-0963">Cytoplasm</keyword>
<dbReference type="InterPro" id="IPR011130">
    <property type="entry name" value="SecA_preprotein_X-link_dom"/>
</dbReference>
<keyword evidence="7" id="KW-0067">ATP-binding</keyword>
<dbReference type="GO" id="GO:0016020">
    <property type="term" value="C:membrane"/>
    <property type="evidence" value="ECO:0007669"/>
    <property type="project" value="InterPro"/>
</dbReference>
<evidence type="ECO:0000256" key="6">
    <source>
        <dbReference type="ARBA" id="ARBA00022801"/>
    </source>
</evidence>
<dbReference type="GO" id="GO:0006886">
    <property type="term" value="P:intracellular protein transport"/>
    <property type="evidence" value="ECO:0007669"/>
    <property type="project" value="InterPro"/>
</dbReference>
<evidence type="ECO:0000256" key="2">
    <source>
        <dbReference type="ARBA" id="ARBA00022448"/>
    </source>
</evidence>
<dbReference type="SUPFAM" id="SSF81767">
    <property type="entry name" value="Pre-protein crosslinking domain of SecA"/>
    <property type="match status" value="1"/>
</dbReference>
<dbReference type="GO" id="GO:0017038">
    <property type="term" value="P:protein import"/>
    <property type="evidence" value="ECO:0007669"/>
    <property type="project" value="InterPro"/>
</dbReference>
<evidence type="ECO:0000256" key="13">
    <source>
        <dbReference type="SAM" id="MobiDB-lite"/>
    </source>
</evidence>
<keyword evidence="11" id="KW-0472">Membrane</keyword>
<evidence type="ECO:0000256" key="5">
    <source>
        <dbReference type="ARBA" id="ARBA00022741"/>
    </source>
</evidence>
<evidence type="ECO:0000259" key="16">
    <source>
        <dbReference type="PROSITE" id="PS51194"/>
    </source>
</evidence>
<keyword evidence="2" id="KW-0813">Transport</keyword>
<evidence type="ECO:0000256" key="8">
    <source>
        <dbReference type="ARBA" id="ARBA00022927"/>
    </source>
</evidence>
<dbReference type="Pfam" id="PF02902">
    <property type="entry name" value="Peptidase_C48"/>
    <property type="match status" value="1"/>
</dbReference>
<feature type="domain" description="SecA family profile" evidence="17">
    <location>
        <begin position="1767"/>
        <end position="2422"/>
    </location>
</feature>
<keyword evidence="8" id="KW-0653">Protein transport</keyword>
<dbReference type="PROSITE" id="PS51192">
    <property type="entry name" value="HELICASE_ATP_BIND_1"/>
    <property type="match status" value="1"/>
</dbReference>
<keyword evidence="4" id="KW-0645">Protease</keyword>
<name>A0A815GGY4_9BILA</name>
<dbReference type="EMBL" id="CAJNOM010001105">
    <property type="protein sequence ID" value="CAF1592078.1"/>
    <property type="molecule type" value="Genomic_DNA"/>
</dbReference>
<dbReference type="PROSITE" id="PS51194">
    <property type="entry name" value="HELICASE_CTER"/>
    <property type="match status" value="1"/>
</dbReference>
<feature type="compositionally biased region" description="Polar residues" evidence="13">
    <location>
        <begin position="3064"/>
        <end position="3073"/>
    </location>
</feature>
<dbReference type="InterPro" id="IPR014018">
    <property type="entry name" value="SecA_motor_DEAD"/>
</dbReference>
<dbReference type="InterPro" id="IPR011990">
    <property type="entry name" value="TPR-like_helical_dom_sf"/>
</dbReference>
<evidence type="ECO:0000256" key="4">
    <source>
        <dbReference type="ARBA" id="ARBA00022670"/>
    </source>
</evidence>
<dbReference type="GO" id="GO:0006508">
    <property type="term" value="P:proteolysis"/>
    <property type="evidence" value="ECO:0007669"/>
    <property type="project" value="UniProtKB-KW"/>
</dbReference>
<dbReference type="Pfam" id="PF01043">
    <property type="entry name" value="SecA_PP_bind"/>
    <property type="match status" value="1"/>
</dbReference>
<feature type="compositionally biased region" description="Basic and acidic residues" evidence="13">
    <location>
        <begin position="3052"/>
        <end position="3063"/>
    </location>
</feature>
<dbReference type="GO" id="GO:0006605">
    <property type="term" value="P:protein targeting"/>
    <property type="evidence" value="ECO:0007669"/>
    <property type="project" value="InterPro"/>
</dbReference>
<dbReference type="InterPro" id="IPR000185">
    <property type="entry name" value="SecA"/>
</dbReference>
<proteinExistence type="inferred from homology"/>
<dbReference type="PANTHER" id="PTHR30612:SF0">
    <property type="entry name" value="CHLOROPLAST PROTEIN-TRANSPORTING ATPASE"/>
    <property type="match status" value="1"/>
</dbReference>
<evidence type="ECO:0000259" key="17">
    <source>
        <dbReference type="PROSITE" id="PS51196"/>
    </source>
</evidence>
<dbReference type="InterPro" id="IPR001650">
    <property type="entry name" value="Helicase_C-like"/>
</dbReference>
<keyword evidence="12" id="KW-0175">Coiled coil</keyword>
<evidence type="ECO:0008006" key="22">
    <source>
        <dbReference type="Google" id="ProtNLM"/>
    </source>
</evidence>
<evidence type="ECO:0000259" key="14">
    <source>
        <dbReference type="PROSITE" id="PS50600"/>
    </source>
</evidence>
<dbReference type="InterPro" id="IPR036670">
    <property type="entry name" value="SecA_X-link_sf"/>
</dbReference>
<keyword evidence="5" id="KW-0547">Nucleotide-binding</keyword>
<feature type="region of interest" description="Disordered" evidence="13">
    <location>
        <begin position="3338"/>
        <end position="3362"/>
    </location>
</feature>
<comment type="similarity">
    <text evidence="1">Belongs to the peptidase C48 family.</text>
</comment>
<dbReference type="PROSITE" id="PS50600">
    <property type="entry name" value="ULP_PROTEASE"/>
    <property type="match status" value="1"/>
</dbReference>
<accession>A0A815GGY4</accession>
<feature type="coiled-coil region" evidence="12">
    <location>
        <begin position="2628"/>
        <end position="2696"/>
    </location>
</feature>
<dbReference type="Pfam" id="PF07517">
    <property type="entry name" value="SecA_DEAD"/>
    <property type="match status" value="1"/>
</dbReference>
<evidence type="ECO:0000313" key="19">
    <source>
        <dbReference type="EMBL" id="CAF1592078.1"/>
    </source>
</evidence>
<dbReference type="PROSITE" id="PS51196">
    <property type="entry name" value="SECA_MOTOR_DEAD"/>
    <property type="match status" value="1"/>
</dbReference>
<dbReference type="OrthoDB" id="7553586at2759"/>
<comment type="caution">
    <text evidence="18">The sequence shown here is derived from an EMBL/GenBank/DDBJ whole genome shotgun (WGS) entry which is preliminary data.</text>
</comment>
<evidence type="ECO:0000256" key="12">
    <source>
        <dbReference type="SAM" id="Coils"/>
    </source>
</evidence>
<dbReference type="EMBL" id="CAJNOI010000745">
    <property type="protein sequence ID" value="CAF1338707.1"/>
    <property type="molecule type" value="Genomic_DNA"/>
</dbReference>
<keyword evidence="10" id="KW-0811">Translocation</keyword>
<dbReference type="Pfam" id="PF21090">
    <property type="entry name" value="P-loop_SecA"/>
    <property type="match status" value="1"/>
</dbReference>
<keyword evidence="6" id="KW-0378">Hydrolase</keyword>
<evidence type="ECO:0000256" key="3">
    <source>
        <dbReference type="ARBA" id="ARBA00022490"/>
    </source>
</evidence>
<feature type="domain" description="Ubiquitin-like protease family profile" evidence="14">
    <location>
        <begin position="1357"/>
        <end position="1558"/>
    </location>
</feature>
<evidence type="ECO:0000256" key="9">
    <source>
        <dbReference type="ARBA" id="ARBA00022967"/>
    </source>
</evidence>
<dbReference type="GO" id="GO:0008234">
    <property type="term" value="F:cysteine-type peptidase activity"/>
    <property type="evidence" value="ECO:0007669"/>
    <property type="project" value="InterPro"/>
</dbReference>
<dbReference type="InterPro" id="IPR014001">
    <property type="entry name" value="Helicase_ATP-bd"/>
</dbReference>
<protein>
    <recommendedName>
        <fullName evidence="22">Protein translocase subunit SecA</fullName>
    </recommendedName>
</protein>
<dbReference type="Proteomes" id="UP000663832">
    <property type="component" value="Unassembled WGS sequence"/>
</dbReference>
<evidence type="ECO:0000256" key="7">
    <source>
        <dbReference type="ARBA" id="ARBA00022840"/>
    </source>
</evidence>
<dbReference type="InterPro" id="IPR044722">
    <property type="entry name" value="SecA_SF2_C"/>
</dbReference>
<dbReference type="SUPFAM" id="SSF54001">
    <property type="entry name" value="Cysteine proteinases"/>
    <property type="match status" value="1"/>
</dbReference>
<organism evidence="18 21">
    <name type="scientific">Adineta steineri</name>
    <dbReference type="NCBI Taxonomy" id="433720"/>
    <lineage>
        <taxon>Eukaryota</taxon>
        <taxon>Metazoa</taxon>
        <taxon>Spiralia</taxon>
        <taxon>Gnathifera</taxon>
        <taxon>Rotifera</taxon>
        <taxon>Eurotatoria</taxon>
        <taxon>Bdelloidea</taxon>
        <taxon>Adinetida</taxon>
        <taxon>Adinetidae</taxon>
        <taxon>Adineta</taxon>
    </lineage>
</organism>
<feature type="region of interest" description="Disordered" evidence="13">
    <location>
        <begin position="3052"/>
        <end position="3073"/>
    </location>
</feature>
<feature type="domain" description="Helicase ATP-binding" evidence="15">
    <location>
        <begin position="1885"/>
        <end position="2040"/>
    </location>
</feature>
<sequence>MIDETDLHKHDTLQNEYKRLAQNYIKNSSSTIAEMIENFQTKNKSYLFGITNLLEENAEKNENNQHWINFNIIKLNGSLLGFIIDSNEYKVDENKFKNFLKTIIKEEIKFIDYNNRDASSASVENIAIAMSQIEIFILLLQNEKQEIEEKFQSLKLFQKTNQAIEFEKLIVEQGLSMRIRTKPTLKKILSPLESVLHSDTEYKLPEKNQLKMLSSILASENFLPRANDDIDLVKEVIRFLAILKDRGEAFNEEIKKNVRKYFIENRNKYQEKIDEFNTKLHENSRDTTVQGCLDLTLRDRLEFLVNMNKLIPEEISLNDIDGFFKLFSEKNQQQRLEMEKNQLKLSKEGSSLEESMRISNAIGDIEEKLDYYARISEISKELDFNDLTIILGDKLTLNSNKEGFSFSQETFQKIFEIGKITENNQVALAAIKIFNYNEAFLSNVEEVEQTLDNILPKINQEDTGIVLMLSKKLNIRNNSSLLKFLHKILIDYPHPEERKEAFEILQSVKIRSESMKYINEAIKLEDKCFKNDSSIVRDCLKHVRMRYQLTLNCFEELKKHFYENETIEIIIEILEREIQNLPKAFIENILEYVKSSAWEKGNQMNVFRMIKSLFKIKQVSLKDIPNIGELIDNSKSYGDGIFDLLFLEHQNGNGIPKDILVKIKMAEKNSQYARNLMKLIEKTPTDIDIFKNPRNSLEVRKTALENIIQAKQNYTSDTVKLLESIIKFDTNLRIDTFKALIAILPDNFSQTTDFNIDLIDIGKCIGDDEKISIDDLTRLIHKDKMNENLAGLLPMIINRIINSQVYGGDGNRALELLTEISDVKQNEKIICDSLQYLLSVTFNTTNNKLRENIVRIIQNSVDEIEQNNIQILKDQIDGTQIESCLADELRELAILQTLKLDKNSLKNLKKRVQQGCAISEDQINILVDTLVNVDEQGQKQSVYSEISEILFEINLRQGLNNANINRISQNSKLLDFVDVMGILAIALSRNIQFPDQIIERFWNQCSSVDHTKDQKFKNYLICATKATVVVQQKPVPISIYENIVDFLTDQTEAIETRVLCAEILSKGLKQISNYPQIIPIITLLKQAALIKRSNRNEDLLNKLIFEILENHLESDFLKEYYIQFKSRIVNSNEELKALDNFMFTNEKVVPDRDKFHLLCALNNTLFNRERIDPTIFNQYPANEWRKEILSSDLLAGTFELINLNDGVSEFELIKFRNSIHLINDFILTLNPEIYSIENLLQTLIDKQNLYQIPLQMINDILLMLFESNVTEALDIVKQEQQTFFTQLRQLWLETRLEHFAIEFTNEELGEFNMYLPYRIEIINFVFSQIHENTKIDQLISFFSKLFQCGLTTESREFFLTKETTKKISLNTLTFRLNDRLVCVLLSNKYSNYAQYFRDSENYKLGTNVPSFVKNAYNQADTTYWYTGEDIAQISSELMKEFDLRITQALCQQVDRDLSTILIEILNEYKQDLKTTIIPLNIAGNHWVTVAIFCNRNKQQHVVLYKDSLGEQHLVEERERVEKIFTGQLENIQFKFHRSCEQSDSYNCGVFTLANMHYIAENLSNKNQQSFIDNFHTSNFTTQKQADQYRREKFPKMYALSLFQSFKRRINENKEIDLNSKELLIKISEDEVETLLDQLCVEVNESNKQILCTNLGLSNKQFIKTDKPIDIKEYEIVKKLHRKLTKVLHSGWALKSIKQIIDHIDSAKKIQSLFDALDPIYEYGLKEFDNNIKGKSLIEILTLSSSSSLLSSLSSWFLSDSLAKQVHDLAVFQIFGGTYDKTFQQLKDDLLDRNRNQNISFLQDKKLSEEYQKVQTAYENKSSICSDFGLIEEWSTSDIKTWSEKIKGLTSNCVSQYEKIAVVKRAVEITSKFPPREIQLLSVLIMLNSEKDKGRLAQINTGEGKTTIVAMLAAIKALEGHQVDIVTSSPELATPQAIQQKEFYQQFNLTVSHNGHDLIDIKKRYNADIVYGAAGNFQGDILRDEYSKLGTRNGRKCDVAIVDEVDSMLIDGKNHIVMLSSPMPAMDHLEPLLAAIWIQIGELAKCIEDINGISYYVDQPDIFNEDGTKKSDLIEHLSPINGTKEDFIKTCTEKHIRKVIRDIEHLPDEEDKKIPEKYPEIKIPKHLRQLVVESQLTKWIDSAIYAKYRCKNEQHYILRDGKIAPVDASNTGIVQANMHWNDGLHQFLQMKHGAKISAESLTTNFLSNVTYFRRYGSNIYGLTGTLGSESAQRLLSKIYQVDNVIIPPFRKKQYQELTPIIVNNENDWYENIVQSSINKLNNGRGVLIISKYIEEVNEIKNRLIKAGYDEARIKTYKTEDESKTVEEEMTPGKIIIATNIAGRGTDIRANKIEINGGLHVLVTFLPPNERVEQQNVGRTSRTGNKGSGQFILLQKNEDNYLKLKEIRNREEEIGIHTAEKEIEKVTIKDAIFEEFCKLLTEIGGNVTLKNNPEHKIQIRAVEDRFGIWLKLQQTTTMKEEMLKKFEIFRQEILSHKEKDHLIQNPYFHVLIGNEYLKDKTNKNRQNAIRQFTKAIELDEPFQVNAYYNRGYARLVECGGSYEKYKKEIDKVVEDFKRAKQIIEENLEPMLHVIQQASNSEALSEQVSHKMTLYGIQKNTIEMTIGQDIKSQIEVLVKEKQEQKDATERRRKEIENQLKELKRKQIHQDQRELIEKQINELRNEEKEQLDRMVDSEKAINNQIKNLQVNQEEKELGILGKALKQKHDIKIEDIEIEQSLPQDEDITFYKEEIEEYKNNGFRGSFKVKDIKPIDWKAVIGVAALGMAQLIGGAAIAVFTLGAGTSIGMGLITEGVSDLITAVKDGIINRDFSWVSYVIQKAISLTVSLVCAGLGAIKDAAKTAVAGVKSIGQVMTTAVKAGWKIAAKAIGTGLAKGVAKELVTQLVDYGVSKNLIPVIQDEVMKRIEQPIQNALLANVRVKKMLELDGANRNSYYEHLIESKAMQLLNSDKQQSALLTITVGIGSGIAKQKIEGLSTILNAVEVTRALVQLDTFVPNFIEKLNRAINELYEEQKIDEKGSQNQVKSEEQQQYTIEKKNIVNSKEENSSQNYTSNYTPEILDEDINVKNVKEEQQVQLEKKSKSSDVLCGILATSVSAKMCNIIQKKLITPVTQTGINYTMTKLTSGLDKSVQDEIGNLQTVRRTQFFQDGDKGNRIPDEFKKGMHNPEAVKKVGEMIYEVENGGEAGLPHLGPLSDAAGRLIKVLDENGQLVYIIGADKGGEPIEVEYHKPNENNPSGHWTLPGGKEPTLGDTGKNNCLFNVVAQTTGEDPNELRQNTVAIMKTNIGNLANQLPDFIRLQKDNRDALLLGGFKHHLGEERTRLHKSQGSIPYGSPRKGHPNHHVQGNMSLDEIAKKSTHTNFLNESDQIKCTKEGMDYIIGNQKLSQDLQFVKAEVTFPLKNPVLVTISEKNAETNYGFADSATLVLHNRKNDQNQPDSYGPMHVQTIFAHPASFGNSPTYKLTVSRKNLQTNEIEKTTTTHIPDEQWATPRK</sequence>
<dbReference type="SUPFAM" id="SSF52540">
    <property type="entry name" value="P-loop containing nucleoside triphosphate hydrolases"/>
    <property type="match status" value="2"/>
</dbReference>
<evidence type="ECO:0000313" key="20">
    <source>
        <dbReference type="Proteomes" id="UP000663832"/>
    </source>
</evidence>
<evidence type="ECO:0000256" key="1">
    <source>
        <dbReference type="ARBA" id="ARBA00005234"/>
    </source>
</evidence>
<feature type="domain" description="Helicase C-terminal" evidence="16">
    <location>
        <begin position="2263"/>
        <end position="2425"/>
    </location>
</feature>
<keyword evidence="20" id="KW-1185">Reference proteome</keyword>
<dbReference type="GO" id="GO:0005524">
    <property type="term" value="F:ATP binding"/>
    <property type="evidence" value="ECO:0007669"/>
    <property type="project" value="UniProtKB-KW"/>
</dbReference>
<dbReference type="Gene3D" id="3.40.395.10">
    <property type="entry name" value="Adenoviral Proteinase, Chain A"/>
    <property type="match status" value="1"/>
</dbReference>
<dbReference type="Gene3D" id="1.25.40.10">
    <property type="entry name" value="Tetratricopeptide repeat domain"/>
    <property type="match status" value="1"/>
</dbReference>
<evidence type="ECO:0000313" key="18">
    <source>
        <dbReference type="EMBL" id="CAF1338707.1"/>
    </source>
</evidence>
<keyword evidence="9" id="KW-1278">Translocase</keyword>
<dbReference type="PRINTS" id="PR00906">
    <property type="entry name" value="SECA"/>
</dbReference>
<dbReference type="InterPro" id="IPR011115">
    <property type="entry name" value="SecA_DEAD"/>
</dbReference>
<evidence type="ECO:0000313" key="21">
    <source>
        <dbReference type="Proteomes" id="UP000663877"/>
    </source>
</evidence>
<dbReference type="Proteomes" id="UP000663877">
    <property type="component" value="Unassembled WGS sequence"/>
</dbReference>
<evidence type="ECO:0000256" key="10">
    <source>
        <dbReference type="ARBA" id="ARBA00023010"/>
    </source>
</evidence>
<dbReference type="Gene3D" id="3.90.1440.10">
    <property type="entry name" value="SecA, preprotein cross-linking domain"/>
    <property type="match status" value="1"/>
</dbReference>